<protein>
    <submittedName>
        <fullName evidence="2">Uncharacterized protein</fullName>
    </submittedName>
</protein>
<keyword evidence="1" id="KW-0812">Transmembrane</keyword>
<organism evidence="2 3">
    <name type="scientific">Demequina sediminis</name>
    <dbReference type="NCBI Taxonomy" id="1930058"/>
    <lineage>
        <taxon>Bacteria</taxon>
        <taxon>Bacillati</taxon>
        <taxon>Actinomycetota</taxon>
        <taxon>Actinomycetes</taxon>
        <taxon>Micrococcales</taxon>
        <taxon>Demequinaceae</taxon>
        <taxon>Demequina</taxon>
    </lineage>
</organism>
<dbReference type="EMBL" id="BAABRR010000004">
    <property type="protein sequence ID" value="GAA5518574.1"/>
    <property type="molecule type" value="Genomic_DNA"/>
</dbReference>
<evidence type="ECO:0000313" key="2">
    <source>
        <dbReference type="EMBL" id="GAA5518574.1"/>
    </source>
</evidence>
<sequence length="186" mass="19496">MIRVALKAARLVPLVVAAAVAAVVGHLSQGALLDTPVLPQGIPASWLVVMVSALLFSVAIRSPWDSYAASLRRPVVVQALTVGIGLALSFGAYAPLLVAARRTSEHVAWVLLLSIGAVAAAIDARLAWMPVLLVGLVLEAANNLGRGQVELWLAGHATEVTWIAALFLCAGVAGVLARARDARWYR</sequence>
<accession>A0ABP9WFF5</accession>
<reference evidence="2 3" key="1">
    <citation type="submission" date="2024-02" db="EMBL/GenBank/DDBJ databases">
        <title>Lysinimicrobium sediminis NBRC 112286.</title>
        <authorList>
            <person name="Ichikawa N."/>
            <person name="Katano-Makiyama Y."/>
            <person name="Hidaka K."/>
        </authorList>
    </citation>
    <scope>NUCLEOTIDE SEQUENCE [LARGE SCALE GENOMIC DNA]</scope>
    <source>
        <strain evidence="2 3">NBRC 112286</strain>
    </source>
</reference>
<comment type="caution">
    <text evidence="2">The sequence shown here is derived from an EMBL/GenBank/DDBJ whole genome shotgun (WGS) entry which is preliminary data.</text>
</comment>
<keyword evidence="1" id="KW-0472">Membrane</keyword>
<gene>
    <name evidence="2" type="ORF">Lsed01_01004</name>
</gene>
<dbReference type="Proteomes" id="UP001426770">
    <property type="component" value="Unassembled WGS sequence"/>
</dbReference>
<evidence type="ECO:0000256" key="1">
    <source>
        <dbReference type="SAM" id="Phobius"/>
    </source>
</evidence>
<feature type="transmembrane region" description="Helical" evidence="1">
    <location>
        <begin position="160"/>
        <end position="179"/>
    </location>
</feature>
<keyword evidence="1" id="KW-1133">Transmembrane helix</keyword>
<name>A0ABP9WFF5_9MICO</name>
<keyword evidence="3" id="KW-1185">Reference proteome</keyword>
<feature type="transmembrane region" description="Helical" evidence="1">
    <location>
        <begin position="106"/>
        <end position="122"/>
    </location>
</feature>
<proteinExistence type="predicted"/>
<evidence type="ECO:0000313" key="3">
    <source>
        <dbReference type="Proteomes" id="UP001426770"/>
    </source>
</evidence>
<dbReference type="RefSeq" id="WP_286214427.1">
    <property type="nucleotide sequence ID" value="NZ_AP027736.1"/>
</dbReference>
<feature type="transmembrane region" description="Helical" evidence="1">
    <location>
        <begin position="76"/>
        <end position="100"/>
    </location>
</feature>